<name>A0ABP2IN36_CHRGE</name>
<dbReference type="SUPFAM" id="SSF46785">
    <property type="entry name" value="Winged helix' DNA-binding domain"/>
    <property type="match status" value="1"/>
</dbReference>
<reference evidence="1" key="1">
    <citation type="submission" date="2010-06" db="EMBL/GenBank/DDBJ databases">
        <authorList>
            <person name="Muzny D."/>
            <person name="Qin X."/>
            <person name="Buhay C."/>
            <person name="Dugan-Rocha S."/>
            <person name="Ding Y."/>
            <person name="Chen G."/>
            <person name="Hawes A."/>
            <person name="Holder M."/>
            <person name="Jhangiani S."/>
            <person name="Johnson A."/>
            <person name="Khan Z."/>
            <person name="Li Z."/>
            <person name="Liu W."/>
            <person name="Liu X."/>
            <person name="Perez L."/>
            <person name="Shen H."/>
            <person name="Wang Q."/>
            <person name="Watt J."/>
            <person name="Xi L."/>
            <person name="Xin Y."/>
            <person name="Zhou J."/>
            <person name="Deng J."/>
            <person name="Jiang H."/>
            <person name="Liu Y."/>
            <person name="Qu J."/>
            <person name="Song X.-Z."/>
            <person name="Zhang L."/>
            <person name="Villasana D."/>
            <person name="Johnson A."/>
            <person name="Liu J."/>
            <person name="Liyanage D."/>
            <person name="Lorensuhewa L."/>
            <person name="Robinson T."/>
            <person name="Song A."/>
            <person name="Song B.-B."/>
            <person name="Dinh H."/>
            <person name="Thornton R."/>
            <person name="Coyle M."/>
            <person name="Francisco L."/>
            <person name="Jackson L."/>
            <person name="Javaid M."/>
            <person name="Korchina V."/>
            <person name="Kovar C."/>
            <person name="Mata R."/>
            <person name="Mathew T."/>
            <person name="Ngo R."/>
            <person name="Nguyen L."/>
            <person name="Nguyen N."/>
            <person name="Okwuonu G."/>
            <person name="Ongeri F."/>
            <person name="Pham C."/>
            <person name="Simmons D."/>
            <person name="Wilczek-Boney K."/>
            <person name="Hale W."/>
            <person name="Jakkamsetti A."/>
            <person name="Pham P."/>
            <person name="Ruth R."/>
            <person name="San Lucas F."/>
            <person name="Warren J."/>
            <person name="Zhang J."/>
            <person name="Zhao Z."/>
            <person name="Zhou C."/>
            <person name="Zhu D."/>
            <person name="Lee S."/>
            <person name="Bess C."/>
            <person name="Blankenburg K."/>
            <person name="Forbes L."/>
            <person name="Fu Q."/>
            <person name="Gubbala S."/>
            <person name="Hirani K."/>
            <person name="Jayaseelan J.C."/>
            <person name="Lara F."/>
            <person name="Munidasa M."/>
            <person name="Palculict T."/>
            <person name="Patil S."/>
            <person name="Pu L.-L."/>
            <person name="Saada N."/>
            <person name="Tang L."/>
            <person name="Weissenberger G."/>
            <person name="Zhu Y."/>
            <person name="Hemphill L."/>
            <person name="Shang Y."/>
            <person name="Youmans B."/>
            <person name="Ayvaz T."/>
            <person name="Ross M."/>
            <person name="Santibanez J."/>
            <person name="Aqrawi P."/>
            <person name="Gross S."/>
            <person name="Joshi V."/>
            <person name="Fowler G."/>
            <person name="Nazareth L."/>
            <person name="Reid J."/>
            <person name="Worley K."/>
            <person name="Petrosino J."/>
            <person name="Highlander S."/>
            <person name="Gibbs R."/>
        </authorList>
    </citation>
    <scope>NUCLEOTIDE SEQUENCE [LARGE SCALE GENOMIC DNA]</scope>
    <source>
        <strain evidence="1">ATCC 35910</strain>
    </source>
</reference>
<dbReference type="Proteomes" id="UP000002969">
    <property type="component" value="Unassembled WGS sequence"/>
</dbReference>
<evidence type="ECO:0000313" key="1">
    <source>
        <dbReference type="EMBL" id="EFK35203.1"/>
    </source>
</evidence>
<dbReference type="EMBL" id="ACKQ02000007">
    <property type="protein sequence ID" value="EFK35203.1"/>
    <property type="molecule type" value="Genomic_DNA"/>
</dbReference>
<proteinExistence type="predicted"/>
<comment type="caution">
    <text evidence="1">The sequence shown here is derived from an EMBL/GenBank/DDBJ whole genome shotgun (WGS) entry which is preliminary data.</text>
</comment>
<dbReference type="InterPro" id="IPR036390">
    <property type="entry name" value="WH_DNA-bd_sf"/>
</dbReference>
<sequence length="248" mass="28321">MKIIKCCKCLIYALFFEVIENDYICCWKIKQPKYCQMKKPAADRILMFLKMRGEATSLLIAEELSITKEGARKHLLNLAEEGWIRSSVKSEGVGRPSAYYTLTEKGLAQFPDTHADVTVQLLKSVKNLLGENALNLLISDREKNTHDRYEKILSKTQSLEQRLESLAKVRSEEGYMAEWKKEGQNYFLIENHCPICAAAAECQGFCRAELSNFQSLIGKDYKVERIDHIISGGQRCVYKISQSLSFNS</sequence>
<gene>
    <name evidence="1" type="ORF">HMPREF0204_14272</name>
</gene>
<dbReference type="InterPro" id="IPR036388">
    <property type="entry name" value="WH-like_DNA-bd_sf"/>
</dbReference>
<organism evidence="1 2">
    <name type="scientific">Chryseobacterium gleum ATCC 35910</name>
    <dbReference type="NCBI Taxonomy" id="525257"/>
    <lineage>
        <taxon>Bacteria</taxon>
        <taxon>Pseudomonadati</taxon>
        <taxon>Bacteroidota</taxon>
        <taxon>Flavobacteriia</taxon>
        <taxon>Flavobacteriales</taxon>
        <taxon>Weeksellaceae</taxon>
        <taxon>Chryseobacterium group</taxon>
        <taxon>Chryseobacterium</taxon>
    </lineage>
</organism>
<dbReference type="Gene3D" id="1.10.10.10">
    <property type="entry name" value="Winged helix-like DNA-binding domain superfamily/Winged helix DNA-binding domain"/>
    <property type="match status" value="1"/>
</dbReference>
<evidence type="ECO:0008006" key="3">
    <source>
        <dbReference type="Google" id="ProtNLM"/>
    </source>
</evidence>
<evidence type="ECO:0000313" key="2">
    <source>
        <dbReference type="Proteomes" id="UP000002969"/>
    </source>
</evidence>
<protein>
    <recommendedName>
        <fullName evidence="3">Transcriptional regulator</fullName>
    </recommendedName>
</protein>
<keyword evidence="2" id="KW-1185">Reference proteome</keyword>
<accession>A0ABP2IN36</accession>